<evidence type="ECO:0000256" key="2">
    <source>
        <dbReference type="SAM" id="SignalP"/>
    </source>
</evidence>
<feature type="chain" id="PRO_5045865098" evidence="2">
    <location>
        <begin position="18"/>
        <end position="215"/>
    </location>
</feature>
<feature type="region of interest" description="Disordered" evidence="1">
    <location>
        <begin position="18"/>
        <end position="50"/>
    </location>
</feature>
<name>A0ABM1F7K2_PRICU</name>
<sequence>MKTKIIIALLLVSLASAAREHHPRKNKLKDVDGKHHHKHHGHKHHHQIQVQLPQTDVTQPETHNLGYQGEKPTNLHNRTHQGKKLKHLHKLGHQGEKPPMPGSVEYEQYMAARKASHHDAMARLHKTLETMIPDKAERDQLSSKLKILHKQGKDVVRNSVSEIKMYLRAHKWNAETRRRFHKIKRFMKTHMKPAKPYHVTRAVMMKQLQKKLSSA</sequence>
<dbReference type="RefSeq" id="XP_014680423.1">
    <property type="nucleotide sequence ID" value="XM_014824937.1"/>
</dbReference>
<accession>A0ABM1F7K2</accession>
<evidence type="ECO:0000313" key="3">
    <source>
        <dbReference type="Proteomes" id="UP000695022"/>
    </source>
</evidence>
<feature type="signal peptide" evidence="2">
    <location>
        <begin position="1"/>
        <end position="17"/>
    </location>
</feature>
<evidence type="ECO:0000256" key="1">
    <source>
        <dbReference type="SAM" id="MobiDB-lite"/>
    </source>
</evidence>
<keyword evidence="2" id="KW-0732">Signal</keyword>
<feature type="compositionally biased region" description="Basic residues" evidence="1">
    <location>
        <begin position="34"/>
        <end position="47"/>
    </location>
</feature>
<protein>
    <submittedName>
        <fullName evidence="4">Uncharacterized protein LOC106820420</fullName>
    </submittedName>
</protein>
<organism evidence="3 4">
    <name type="scientific">Priapulus caudatus</name>
    <name type="common">Priapulid worm</name>
    <dbReference type="NCBI Taxonomy" id="37621"/>
    <lineage>
        <taxon>Eukaryota</taxon>
        <taxon>Metazoa</taxon>
        <taxon>Ecdysozoa</taxon>
        <taxon>Scalidophora</taxon>
        <taxon>Priapulida</taxon>
        <taxon>Priapulimorpha</taxon>
        <taxon>Priapulimorphida</taxon>
        <taxon>Priapulidae</taxon>
        <taxon>Priapulus</taxon>
    </lineage>
</organism>
<proteinExistence type="predicted"/>
<dbReference type="Proteomes" id="UP000695022">
    <property type="component" value="Unplaced"/>
</dbReference>
<keyword evidence="3" id="KW-1185">Reference proteome</keyword>
<reference evidence="4" key="1">
    <citation type="submission" date="2025-08" db="UniProtKB">
        <authorList>
            <consortium name="RefSeq"/>
        </authorList>
    </citation>
    <scope>IDENTIFICATION</scope>
</reference>
<dbReference type="GeneID" id="106820420"/>
<evidence type="ECO:0000313" key="4">
    <source>
        <dbReference type="RefSeq" id="XP_014680423.1"/>
    </source>
</evidence>
<gene>
    <name evidence="4" type="primary">LOC106820420</name>
</gene>